<evidence type="ECO:0000256" key="1">
    <source>
        <dbReference type="ARBA" id="ARBA00004418"/>
    </source>
</evidence>
<keyword evidence="4" id="KW-0732">Signal</keyword>
<sequence>MTNTLDKFNAAIFASIIIGLSVWSSGGFKLPTSTNAEAVITGHSATEVEQHYQKAFPIKDIVTNVWGAFNYQIFNEGREGVEVGVNAWLFSQEEYQLSADYQNNLDANTNYIITAVNALQKKGIESHIVVIPEKVEIYSDRLARVTPHNTLDLRDQVKSILINHSLSVVDPYPALITKQDGDTFLRTDTHWSPLGAKLSANWISHSLPALQGQTQFRTEYIEDIPLRGDLLTFIPVSPYLESLGPAGEMLPVFQTQKIAEETASLFGDDSLPSIALVGTSYSANEKWHFHGYLQQALKQDILNYAVEGKGPFSPMAAFLSQSDADLAGIDTVIWEIPVRYFVKPLPQDIASSMTRNPS</sequence>
<keyword evidence="9" id="KW-1185">Reference proteome</keyword>
<evidence type="ECO:0000259" key="7">
    <source>
        <dbReference type="Pfam" id="PF16822"/>
    </source>
</evidence>
<dbReference type="RefSeq" id="WP_263712188.1">
    <property type="nucleotide sequence ID" value="NZ_JAOWKX010000004.1"/>
</dbReference>
<keyword evidence="6" id="KW-0016">Alginate biosynthesis</keyword>
<evidence type="ECO:0000256" key="6">
    <source>
        <dbReference type="ARBA" id="ARBA00022841"/>
    </source>
</evidence>
<comment type="pathway">
    <text evidence="2">Glycan biosynthesis; alginate biosynthesis.</text>
</comment>
<dbReference type="Proteomes" id="UP001652504">
    <property type="component" value="Unassembled WGS sequence"/>
</dbReference>
<protein>
    <recommendedName>
        <fullName evidence="7">AlgX/AlgJ SGNH hydrolase-like domain-containing protein</fullName>
    </recommendedName>
</protein>
<keyword evidence="5" id="KW-0574">Periplasm</keyword>
<feature type="domain" description="AlgX/AlgJ SGNH hydrolase-like" evidence="7">
    <location>
        <begin position="81"/>
        <end position="337"/>
    </location>
</feature>
<accession>A0ABT3A8A9</accession>
<evidence type="ECO:0000256" key="4">
    <source>
        <dbReference type="ARBA" id="ARBA00022729"/>
    </source>
</evidence>
<organism evidence="8 9">
    <name type="scientific">Fluctibacter corallii</name>
    <dbReference type="NCBI Taxonomy" id="2984329"/>
    <lineage>
        <taxon>Bacteria</taxon>
        <taxon>Pseudomonadati</taxon>
        <taxon>Pseudomonadota</taxon>
        <taxon>Gammaproteobacteria</taxon>
        <taxon>Alteromonadales</taxon>
        <taxon>Alteromonadaceae</taxon>
        <taxon>Fluctibacter</taxon>
    </lineage>
</organism>
<dbReference type="InterPro" id="IPR031811">
    <property type="entry name" value="ALGX/ALGJ_SGNH-like"/>
</dbReference>
<dbReference type="Pfam" id="PF16822">
    <property type="entry name" value="ALGX"/>
    <property type="match status" value="1"/>
</dbReference>
<proteinExistence type="predicted"/>
<reference evidence="8 9" key="1">
    <citation type="submission" date="2022-10" db="EMBL/GenBank/DDBJ databases">
        <title>Aestuariibacter sp. AA17 isolated from Montipora capitata coral fragment.</title>
        <authorList>
            <person name="Emsley S.A."/>
            <person name="Pfannmuller K.M."/>
            <person name="Loughran R.M."/>
            <person name="Shlafstein M."/>
            <person name="Papke E."/>
            <person name="Saw J.H."/>
            <person name="Ushijima B."/>
            <person name="Videau P."/>
        </authorList>
    </citation>
    <scope>NUCLEOTIDE SEQUENCE [LARGE SCALE GENOMIC DNA]</scope>
    <source>
        <strain evidence="8 9">AA17</strain>
    </source>
</reference>
<comment type="caution">
    <text evidence="8">The sequence shown here is derived from an EMBL/GenBank/DDBJ whole genome shotgun (WGS) entry which is preliminary data.</text>
</comment>
<evidence type="ECO:0000313" key="8">
    <source>
        <dbReference type="EMBL" id="MCV2884906.1"/>
    </source>
</evidence>
<evidence type="ECO:0000256" key="3">
    <source>
        <dbReference type="ARBA" id="ARBA00022679"/>
    </source>
</evidence>
<evidence type="ECO:0000256" key="5">
    <source>
        <dbReference type="ARBA" id="ARBA00022764"/>
    </source>
</evidence>
<name>A0ABT3A8A9_9ALTE</name>
<dbReference type="EMBL" id="JAOWKX010000004">
    <property type="protein sequence ID" value="MCV2884906.1"/>
    <property type="molecule type" value="Genomic_DNA"/>
</dbReference>
<evidence type="ECO:0000256" key="2">
    <source>
        <dbReference type="ARBA" id="ARBA00005182"/>
    </source>
</evidence>
<comment type="subcellular location">
    <subcellularLocation>
        <location evidence="1">Periplasm</location>
    </subcellularLocation>
</comment>
<keyword evidence="3" id="KW-0808">Transferase</keyword>
<evidence type="ECO:0000313" key="9">
    <source>
        <dbReference type="Proteomes" id="UP001652504"/>
    </source>
</evidence>
<gene>
    <name evidence="8" type="ORF">OE749_09380</name>
</gene>